<keyword evidence="1" id="KW-0812">Transmembrane</keyword>
<dbReference type="Proteomes" id="UP000235786">
    <property type="component" value="Unassembled WGS sequence"/>
</dbReference>
<evidence type="ECO:0000256" key="1">
    <source>
        <dbReference type="SAM" id="Phobius"/>
    </source>
</evidence>
<keyword evidence="3" id="KW-1185">Reference proteome</keyword>
<evidence type="ECO:0000313" key="2">
    <source>
        <dbReference type="EMBL" id="PMD31000.1"/>
    </source>
</evidence>
<feature type="transmembrane region" description="Helical" evidence="1">
    <location>
        <begin position="17"/>
        <end position="41"/>
    </location>
</feature>
<evidence type="ECO:0000313" key="3">
    <source>
        <dbReference type="Proteomes" id="UP000235786"/>
    </source>
</evidence>
<keyword evidence="1" id="KW-0472">Membrane</keyword>
<gene>
    <name evidence="2" type="ORF">L207DRAFT_611713</name>
</gene>
<keyword evidence="1" id="KW-1133">Transmembrane helix</keyword>
<protein>
    <submittedName>
        <fullName evidence="2">Uncharacterized protein</fullName>
    </submittedName>
</protein>
<organism evidence="2 3">
    <name type="scientific">Hyaloscypha variabilis (strain UAMH 11265 / GT02V1 / F)</name>
    <name type="common">Meliniomyces variabilis</name>
    <dbReference type="NCBI Taxonomy" id="1149755"/>
    <lineage>
        <taxon>Eukaryota</taxon>
        <taxon>Fungi</taxon>
        <taxon>Dikarya</taxon>
        <taxon>Ascomycota</taxon>
        <taxon>Pezizomycotina</taxon>
        <taxon>Leotiomycetes</taxon>
        <taxon>Helotiales</taxon>
        <taxon>Hyaloscyphaceae</taxon>
        <taxon>Hyaloscypha</taxon>
        <taxon>Hyaloscypha variabilis</taxon>
    </lineage>
</organism>
<reference evidence="2 3" key="1">
    <citation type="submission" date="2016-04" db="EMBL/GenBank/DDBJ databases">
        <title>A degradative enzymes factory behind the ericoid mycorrhizal symbiosis.</title>
        <authorList>
            <consortium name="DOE Joint Genome Institute"/>
            <person name="Martino E."/>
            <person name="Morin E."/>
            <person name="Grelet G."/>
            <person name="Kuo A."/>
            <person name="Kohler A."/>
            <person name="Daghino S."/>
            <person name="Barry K."/>
            <person name="Choi C."/>
            <person name="Cichocki N."/>
            <person name="Clum A."/>
            <person name="Copeland A."/>
            <person name="Hainaut M."/>
            <person name="Haridas S."/>
            <person name="Labutti K."/>
            <person name="Lindquist E."/>
            <person name="Lipzen A."/>
            <person name="Khouja H.-R."/>
            <person name="Murat C."/>
            <person name="Ohm R."/>
            <person name="Olson A."/>
            <person name="Spatafora J."/>
            <person name="Veneault-Fourrey C."/>
            <person name="Henrissat B."/>
            <person name="Grigoriev I."/>
            <person name="Martin F."/>
            <person name="Perotto S."/>
        </authorList>
    </citation>
    <scope>NUCLEOTIDE SEQUENCE [LARGE SCALE GENOMIC DNA]</scope>
    <source>
        <strain evidence="2 3">F</strain>
    </source>
</reference>
<sequence>MVSSFHISRWYALASSYMFSIISSSFISNSSSIICFFLIIVFSSSSMNSSPNLLSRTMVILSLSITSPTDILHSWFMIDFSFFSDCSSILRASSIIGSSNQSSSIIGFCIQSSFAASILLINSSSIIASLLLHSEDSYIRSQPSNFIPSPIIAISSSIPNSSSSLHISSFLHSSSIISSSISFITICPSLIEFSCSYAIYSTSIKNRLPIISDLLLVNSFNPVPGSEGQPQIA</sequence>
<dbReference type="AlphaFoldDB" id="A0A2J6QXM3"/>
<proteinExistence type="predicted"/>
<name>A0A2J6QXM3_HYAVF</name>
<accession>A0A2J6QXM3</accession>
<dbReference type="EMBL" id="KZ613964">
    <property type="protein sequence ID" value="PMD31000.1"/>
    <property type="molecule type" value="Genomic_DNA"/>
</dbReference>